<dbReference type="RefSeq" id="XP_026630235.1">
    <property type="nucleotide sequence ID" value="XM_026765098.1"/>
</dbReference>
<protein>
    <submittedName>
        <fullName evidence="2">Uncharacterized protein</fullName>
    </submittedName>
</protein>
<dbReference type="GeneID" id="38133454"/>
<sequence length="66" mass="7749">MQYNKYRTRKVRRADQKGTVYRNSNCPWPLSLDLGRCFLSGSVVLLHFVSCFITNPIFVFLNYTGR</sequence>
<dbReference type="AlphaFoldDB" id="A0A3F3QDC7"/>
<proteinExistence type="predicted"/>
<keyword evidence="1" id="KW-0472">Membrane</keyword>
<accession>A0A3F3QDC7</accession>
<feature type="transmembrane region" description="Helical" evidence="1">
    <location>
        <begin position="38"/>
        <end position="61"/>
    </location>
</feature>
<gene>
    <name evidence="2" type="ORF">BDQ94DRAFT_137710</name>
</gene>
<reference evidence="2 3" key="1">
    <citation type="submission" date="2018-07" db="EMBL/GenBank/DDBJ databases">
        <title>The genomes of Aspergillus section Nigri reveals drivers in fungal speciation.</title>
        <authorList>
            <consortium name="DOE Joint Genome Institute"/>
            <person name="Vesth T.C."/>
            <person name="Nybo J."/>
            <person name="Theobald S."/>
            <person name="Brandl J."/>
            <person name="Frisvad J.C."/>
            <person name="Nielsen K.F."/>
            <person name="Lyhne E.K."/>
            <person name="Kogle M.E."/>
            <person name="Kuo A."/>
            <person name="Riley R."/>
            <person name="Clum A."/>
            <person name="Nolan M."/>
            <person name="Lipzen A."/>
            <person name="Salamov A."/>
            <person name="Henrissat B."/>
            <person name="Wiebenga A."/>
            <person name="De vries R.P."/>
            <person name="Grigoriev I.V."/>
            <person name="Mortensen U.H."/>
            <person name="Andersen M.R."/>
            <person name="Baker S.E."/>
        </authorList>
    </citation>
    <scope>NUCLEOTIDE SEQUENCE [LARGE SCALE GENOMIC DNA]</scope>
    <source>
        <strain evidence="2 3">CBS 139.54b</strain>
    </source>
</reference>
<keyword evidence="1" id="KW-0812">Transmembrane</keyword>
<organism evidence="2 3">
    <name type="scientific">Aspergillus welwitschiae</name>
    <dbReference type="NCBI Taxonomy" id="1341132"/>
    <lineage>
        <taxon>Eukaryota</taxon>
        <taxon>Fungi</taxon>
        <taxon>Dikarya</taxon>
        <taxon>Ascomycota</taxon>
        <taxon>Pezizomycotina</taxon>
        <taxon>Eurotiomycetes</taxon>
        <taxon>Eurotiomycetidae</taxon>
        <taxon>Eurotiales</taxon>
        <taxon>Aspergillaceae</taxon>
        <taxon>Aspergillus</taxon>
        <taxon>Aspergillus subgen. Circumdati</taxon>
    </lineage>
</organism>
<name>A0A3F3QDC7_9EURO</name>
<keyword evidence="3" id="KW-1185">Reference proteome</keyword>
<dbReference type="Proteomes" id="UP000253729">
    <property type="component" value="Unassembled WGS sequence"/>
</dbReference>
<dbReference type="EMBL" id="KZ852036">
    <property type="protein sequence ID" value="RDH37213.1"/>
    <property type="molecule type" value="Genomic_DNA"/>
</dbReference>
<evidence type="ECO:0000313" key="2">
    <source>
        <dbReference type="EMBL" id="RDH37213.1"/>
    </source>
</evidence>
<evidence type="ECO:0000256" key="1">
    <source>
        <dbReference type="SAM" id="Phobius"/>
    </source>
</evidence>
<keyword evidence="1" id="KW-1133">Transmembrane helix</keyword>
<evidence type="ECO:0000313" key="3">
    <source>
        <dbReference type="Proteomes" id="UP000253729"/>
    </source>
</evidence>